<protein>
    <submittedName>
        <fullName evidence="2">Uncharacterized protein</fullName>
    </submittedName>
</protein>
<reference evidence="2 3" key="1">
    <citation type="submission" date="2020-08" db="EMBL/GenBank/DDBJ databases">
        <title>Plant Genome Project.</title>
        <authorList>
            <person name="Zhang R.-G."/>
        </authorList>
    </citation>
    <scope>NUCLEOTIDE SEQUENCE [LARGE SCALE GENOMIC DNA]</scope>
    <source>
        <tissue evidence="2">Rhizome</tissue>
    </source>
</reference>
<name>A0A8J5KP03_ZINOF</name>
<dbReference type="EMBL" id="JACMSC010000015">
    <property type="protein sequence ID" value="KAG6485374.1"/>
    <property type="molecule type" value="Genomic_DNA"/>
</dbReference>
<accession>A0A8J5KP03</accession>
<feature type="region of interest" description="Disordered" evidence="1">
    <location>
        <begin position="105"/>
        <end position="139"/>
    </location>
</feature>
<proteinExistence type="predicted"/>
<sequence length="139" mass="16133">MAFEKNAYTLDKAPPKEAPVNNTPDALANLEIWWDHNLQARCYMLISMSNELQWQFEETMDATDIHKHLQELYGTQIHSLVNMLANYEVTMRKEKKTIILLGSSFGSKKRPKKRGKNHFASTKKIKPNKKPMLKMPDKS</sequence>
<dbReference type="Proteomes" id="UP000734854">
    <property type="component" value="Unassembled WGS sequence"/>
</dbReference>
<evidence type="ECO:0000313" key="2">
    <source>
        <dbReference type="EMBL" id="KAG6485374.1"/>
    </source>
</evidence>
<feature type="compositionally biased region" description="Basic residues" evidence="1">
    <location>
        <begin position="107"/>
        <end position="132"/>
    </location>
</feature>
<organism evidence="2 3">
    <name type="scientific">Zingiber officinale</name>
    <name type="common">Ginger</name>
    <name type="synonym">Amomum zingiber</name>
    <dbReference type="NCBI Taxonomy" id="94328"/>
    <lineage>
        <taxon>Eukaryota</taxon>
        <taxon>Viridiplantae</taxon>
        <taxon>Streptophyta</taxon>
        <taxon>Embryophyta</taxon>
        <taxon>Tracheophyta</taxon>
        <taxon>Spermatophyta</taxon>
        <taxon>Magnoliopsida</taxon>
        <taxon>Liliopsida</taxon>
        <taxon>Zingiberales</taxon>
        <taxon>Zingiberaceae</taxon>
        <taxon>Zingiber</taxon>
    </lineage>
</organism>
<dbReference type="AlphaFoldDB" id="A0A8J5KP03"/>
<evidence type="ECO:0000313" key="3">
    <source>
        <dbReference type="Proteomes" id="UP000734854"/>
    </source>
</evidence>
<comment type="caution">
    <text evidence="2">The sequence shown here is derived from an EMBL/GenBank/DDBJ whole genome shotgun (WGS) entry which is preliminary data.</text>
</comment>
<keyword evidence="3" id="KW-1185">Reference proteome</keyword>
<gene>
    <name evidence="2" type="ORF">ZIOFF_053911</name>
</gene>
<evidence type="ECO:0000256" key="1">
    <source>
        <dbReference type="SAM" id="MobiDB-lite"/>
    </source>
</evidence>